<dbReference type="RefSeq" id="WP_115292693.1">
    <property type="nucleotide sequence ID" value="NZ_UGUU01000002.1"/>
</dbReference>
<dbReference type="GO" id="GO:0003910">
    <property type="term" value="F:DNA ligase (ATP) activity"/>
    <property type="evidence" value="ECO:0007669"/>
    <property type="project" value="UniProtKB-EC"/>
</dbReference>
<dbReference type="Gene3D" id="3.30.470.30">
    <property type="entry name" value="DNA ligase/mRNA capping enzyme"/>
    <property type="match status" value="1"/>
</dbReference>
<protein>
    <submittedName>
        <fullName evidence="8">DNA ligase</fullName>
    </submittedName>
</protein>
<dbReference type="GO" id="GO:0005524">
    <property type="term" value="F:ATP binding"/>
    <property type="evidence" value="ECO:0007669"/>
    <property type="project" value="InterPro"/>
</dbReference>
<sequence length="463" mass="51969">MSSTAVFQAIENIASAPGKLDKISLLTDAIAEHGDLIKSVLHYAYNPFVTFGIRKLPVVQEKNDPTHFGEIKWQLLLDDLSSRKLTGHSAQEAVHSVLASLDDQSEELLRRILRKDLKAGFGENTINKVIKGFIPTFPYMRCSLPKHTDLGEWDWVNGIFSQEKADGMFVNINHDQAGASMTTRQGSPLPYEGFEALHAEIEQRLLAGTQTHGEMLVIDANGKVMLREDGNGLLNSIIQGGQWPEGHYPILKVWDQVPLTSVVPKGKYDKPYDYRLAFINKQLKDNPGSLISLIETRIVRSLGQAYAHCKEVMQQGKEGTIIKRRQMIWRDYTSKDQVKLKLEADCELEVIDFVPGDETGKHKDTFGSLRCASSCRQVVVDVSGFTDDKRKEIHAKGQGYLGTIITVRSNAILYSDNLEKKPHSLFLPRFVEERFDKSVADDLVRIEEQFANAIDKLGMEEAA</sequence>
<accession>A0A379PPR4</accession>
<comment type="cofactor">
    <cofactor evidence="1">
        <name>a divalent metal cation</name>
        <dbReference type="ChEBI" id="CHEBI:60240"/>
    </cofactor>
</comment>
<feature type="domain" description="ATP-dependent DNA ligase family profile" evidence="7">
    <location>
        <begin position="159"/>
        <end position="341"/>
    </location>
</feature>
<keyword evidence="4" id="KW-0227">DNA damage</keyword>
<proteinExistence type="predicted"/>
<evidence type="ECO:0000256" key="6">
    <source>
        <dbReference type="ARBA" id="ARBA00034003"/>
    </source>
</evidence>
<dbReference type="GO" id="GO:0006310">
    <property type="term" value="P:DNA recombination"/>
    <property type="evidence" value="ECO:0007669"/>
    <property type="project" value="InterPro"/>
</dbReference>
<dbReference type="SUPFAM" id="SSF56091">
    <property type="entry name" value="DNA ligase/mRNA capping enzyme, catalytic domain"/>
    <property type="match status" value="1"/>
</dbReference>
<evidence type="ECO:0000256" key="3">
    <source>
        <dbReference type="ARBA" id="ARBA00022705"/>
    </source>
</evidence>
<reference evidence="8 9" key="1">
    <citation type="submission" date="2018-06" db="EMBL/GenBank/DDBJ databases">
        <authorList>
            <consortium name="Pathogen Informatics"/>
            <person name="Doyle S."/>
        </authorList>
    </citation>
    <scope>NUCLEOTIDE SEQUENCE [LARGE SCALE GENOMIC DNA]</scope>
    <source>
        <strain evidence="8 9">NCTC10899</strain>
    </source>
</reference>
<evidence type="ECO:0000256" key="4">
    <source>
        <dbReference type="ARBA" id="ARBA00022763"/>
    </source>
</evidence>
<evidence type="ECO:0000259" key="7">
    <source>
        <dbReference type="Pfam" id="PF01068"/>
    </source>
</evidence>
<evidence type="ECO:0000313" key="9">
    <source>
        <dbReference type="Proteomes" id="UP000254260"/>
    </source>
</evidence>
<keyword evidence="2 8" id="KW-0436">Ligase</keyword>
<comment type="catalytic activity">
    <reaction evidence="6">
        <text>ATP + (deoxyribonucleotide)n-3'-hydroxyl + 5'-phospho-(deoxyribonucleotide)m = (deoxyribonucleotide)n+m + AMP + diphosphate.</text>
        <dbReference type="EC" id="6.5.1.1"/>
    </reaction>
</comment>
<dbReference type="PANTHER" id="PTHR47810">
    <property type="entry name" value="DNA LIGASE"/>
    <property type="match status" value="1"/>
</dbReference>
<dbReference type="PANTHER" id="PTHR47810:SF1">
    <property type="entry name" value="DNA LIGASE B"/>
    <property type="match status" value="1"/>
</dbReference>
<dbReference type="AlphaFoldDB" id="A0A379PPR4"/>
<gene>
    <name evidence="8" type="ORF">NCTC10899_05075</name>
</gene>
<keyword evidence="3" id="KW-0235">DNA replication</keyword>
<dbReference type="InterPro" id="IPR050326">
    <property type="entry name" value="NAD_dep_DNA_ligaseB"/>
</dbReference>
<dbReference type="Proteomes" id="UP000254260">
    <property type="component" value="Unassembled WGS sequence"/>
</dbReference>
<dbReference type="GO" id="GO:0006281">
    <property type="term" value="P:DNA repair"/>
    <property type="evidence" value="ECO:0007669"/>
    <property type="project" value="UniProtKB-KW"/>
</dbReference>
<dbReference type="OrthoDB" id="9782700at2"/>
<keyword evidence="5" id="KW-0234">DNA repair</keyword>
<name>A0A379PPR4_ECTME</name>
<evidence type="ECO:0000256" key="5">
    <source>
        <dbReference type="ARBA" id="ARBA00023204"/>
    </source>
</evidence>
<evidence type="ECO:0000256" key="2">
    <source>
        <dbReference type="ARBA" id="ARBA00022598"/>
    </source>
</evidence>
<dbReference type="Gene3D" id="2.40.50.140">
    <property type="entry name" value="Nucleic acid-binding proteins"/>
    <property type="match status" value="1"/>
</dbReference>
<dbReference type="EMBL" id="UGUU01000002">
    <property type="protein sequence ID" value="SUE95834.1"/>
    <property type="molecule type" value="Genomic_DNA"/>
</dbReference>
<evidence type="ECO:0000313" key="8">
    <source>
        <dbReference type="EMBL" id="SUE95834.1"/>
    </source>
</evidence>
<dbReference type="InterPro" id="IPR012340">
    <property type="entry name" value="NA-bd_OB-fold"/>
</dbReference>
<organism evidence="8 9">
    <name type="scientific">Ectopseudomonas mendocina</name>
    <name type="common">Pseudomonas mendocina</name>
    <dbReference type="NCBI Taxonomy" id="300"/>
    <lineage>
        <taxon>Bacteria</taxon>
        <taxon>Pseudomonadati</taxon>
        <taxon>Pseudomonadota</taxon>
        <taxon>Gammaproteobacteria</taxon>
        <taxon>Pseudomonadales</taxon>
        <taxon>Pseudomonadaceae</taxon>
        <taxon>Ectopseudomonas</taxon>
    </lineage>
</organism>
<evidence type="ECO:0000256" key="1">
    <source>
        <dbReference type="ARBA" id="ARBA00001968"/>
    </source>
</evidence>
<dbReference type="GO" id="GO:0006260">
    <property type="term" value="P:DNA replication"/>
    <property type="evidence" value="ECO:0007669"/>
    <property type="project" value="UniProtKB-KW"/>
</dbReference>
<dbReference type="SUPFAM" id="SSF50249">
    <property type="entry name" value="Nucleic acid-binding proteins"/>
    <property type="match status" value="1"/>
</dbReference>
<dbReference type="InterPro" id="IPR012310">
    <property type="entry name" value="DNA_ligase_ATP-dep_cent"/>
</dbReference>
<dbReference type="Pfam" id="PF01068">
    <property type="entry name" value="DNA_ligase_A_M"/>
    <property type="match status" value="1"/>
</dbReference>